<evidence type="ECO:0000313" key="1">
    <source>
        <dbReference type="EMBL" id="TDN56941.1"/>
    </source>
</evidence>
<protein>
    <recommendedName>
        <fullName evidence="3">Phosphoglycerate mutase</fullName>
    </recommendedName>
</protein>
<dbReference type="PIRSF" id="PIRSF015283">
    <property type="entry name" value="Regulatory_RpfE"/>
    <property type="match status" value="1"/>
</dbReference>
<proteinExistence type="predicted"/>
<dbReference type="InterPro" id="IPR016631">
    <property type="entry name" value="Regulatory_RpfE"/>
</dbReference>
<dbReference type="RefSeq" id="WP_133587685.1">
    <property type="nucleotide sequence ID" value="NZ_SNVV01000001.1"/>
</dbReference>
<sequence>MQIHLVLPGLLWPGAPAISPTAGLALPALSRLLGRGEQQIADFAPLDRQLAALFGLGEGELPLAALRRLGEADAPVDVTTGEPPAQWLCADPVHLHFARDRMLLSDFPAEGDPPDAAETAALLASLNDTFADLGRFEAPTPTPARWYLRLAAPTEATLYPLNDVIGRPIAPFLPEGRDGLIWQRTMNELQIVLHNHPVNQAREAAGRRTVNSLWLWGAGALPGTLKAPQPRVQASDPLLRGLARAAGLTPAEPDPGAALAAPATDTLVVLDSLRRPALQLDLDAWRAALADVETRWFAPLAAALDQGRLAALTLSAPGDRHTLSLRLGRQARWKFWRRPQPLDALLKTLAPPPAALPTEPPPENP</sequence>
<reference evidence="1 2" key="1">
    <citation type="submission" date="2019-03" db="EMBL/GenBank/DDBJ databases">
        <title>Genomic Encyclopedia of Type Strains, Phase IV (KMG-IV): sequencing the most valuable type-strain genomes for metagenomic binning, comparative biology and taxonomic classification.</title>
        <authorList>
            <person name="Goeker M."/>
        </authorList>
    </citation>
    <scope>NUCLEOTIDE SEQUENCE [LARGE SCALE GENOMIC DNA]</scope>
    <source>
        <strain evidence="1 2">DSM 12121</strain>
    </source>
</reference>
<organism evidence="1 2">
    <name type="scientific">Azoarcus indigens</name>
    <dbReference type="NCBI Taxonomy" id="29545"/>
    <lineage>
        <taxon>Bacteria</taxon>
        <taxon>Pseudomonadati</taxon>
        <taxon>Pseudomonadota</taxon>
        <taxon>Betaproteobacteria</taxon>
        <taxon>Rhodocyclales</taxon>
        <taxon>Zoogloeaceae</taxon>
        <taxon>Azoarcus</taxon>
    </lineage>
</organism>
<comment type="caution">
    <text evidence="1">The sequence shown here is derived from an EMBL/GenBank/DDBJ whole genome shotgun (WGS) entry which is preliminary data.</text>
</comment>
<dbReference type="AlphaFoldDB" id="A0A4V3BP55"/>
<dbReference type="OrthoDB" id="5295974at2"/>
<dbReference type="EMBL" id="SNVV01000001">
    <property type="protein sequence ID" value="TDN56941.1"/>
    <property type="molecule type" value="Genomic_DNA"/>
</dbReference>
<evidence type="ECO:0008006" key="3">
    <source>
        <dbReference type="Google" id="ProtNLM"/>
    </source>
</evidence>
<keyword evidence="2" id="KW-1185">Reference proteome</keyword>
<gene>
    <name evidence="1" type="ORF">C7389_101320</name>
</gene>
<dbReference type="Proteomes" id="UP000295129">
    <property type="component" value="Unassembled WGS sequence"/>
</dbReference>
<evidence type="ECO:0000313" key="2">
    <source>
        <dbReference type="Proteomes" id="UP000295129"/>
    </source>
</evidence>
<accession>A0A4V3BP55</accession>
<name>A0A4V3BP55_9RHOO</name>